<dbReference type="SUPFAM" id="SSF46785">
    <property type="entry name" value="Winged helix' DNA-binding domain"/>
    <property type="match status" value="1"/>
</dbReference>
<dbReference type="STRING" id="519442.Huta_1347"/>
<dbReference type="eggNOG" id="arCOG02038">
    <property type="taxonomic scope" value="Archaea"/>
</dbReference>
<evidence type="ECO:0000313" key="5">
    <source>
        <dbReference type="Proteomes" id="UP000002071"/>
    </source>
</evidence>
<dbReference type="PANTHER" id="PTHR34293:SF1">
    <property type="entry name" value="HTH-TYPE TRANSCRIPTIONAL REGULATOR TRMBL2"/>
    <property type="match status" value="1"/>
</dbReference>
<dbReference type="CDD" id="cd09124">
    <property type="entry name" value="PLDc_like_TrmB_middle"/>
    <property type="match status" value="1"/>
</dbReference>
<dbReference type="GeneID" id="8383624"/>
<dbReference type="KEGG" id="hut:Huta_1347"/>
<keyword evidence="5" id="KW-1185">Reference proteome</keyword>
<dbReference type="InterPro" id="IPR036390">
    <property type="entry name" value="WH_DNA-bd_sf"/>
</dbReference>
<dbReference type="HOGENOM" id="CLU_062979_2_0_2"/>
<dbReference type="AlphaFoldDB" id="C7NNC3"/>
<feature type="domain" description="Transcription regulator TrmB C-terminal" evidence="3">
    <location>
        <begin position="113"/>
        <end position="351"/>
    </location>
</feature>
<dbReference type="InterPro" id="IPR036388">
    <property type="entry name" value="WH-like_DNA-bd_sf"/>
</dbReference>
<dbReference type="InterPro" id="IPR051797">
    <property type="entry name" value="TrmB-like"/>
</dbReference>
<evidence type="ECO:0000313" key="4">
    <source>
        <dbReference type="EMBL" id="ACV11523.1"/>
    </source>
</evidence>
<sequence length="373" mass="41592">MDAEELQDALENTGLTSYQSDAYLAVLELGVAPAVTVARNCSVPVSQVYKVLRDLEEKGFVETIERDQLHVRPRDPDVVLDELRSTGQLLQQAADDIEDRWEQPKLYDDNGGVVKHQETLLERAKEAIAESDTLIEMVLSPEQFETLHPALVSARENGVIVRVTLYDNQDTDELATHLDVEAAVSELRLSYIPGPFLAVVDRGRCFFIPDASISDQHGLLVEDETLSFIFHWYFYTCNWALNDRAYVDAASGWTYVTLEGFVRDFTVLLDGGLDVSITAIGYDNEKRELRTVAGRVTDVTYTDDFRTSGPPSLEQLSGSLSVLLDLGPETYSIGSWGAVYEDMEVHRIEIDDISLSVTDDTEDLTPVHPVPQG</sequence>
<proteinExistence type="inferred from homology"/>
<dbReference type="Pfam" id="PF01978">
    <property type="entry name" value="TrmB"/>
    <property type="match status" value="1"/>
</dbReference>
<feature type="domain" description="Transcription regulator TrmB N-terminal" evidence="2">
    <location>
        <begin position="10"/>
        <end position="76"/>
    </location>
</feature>
<dbReference type="EMBL" id="CP001687">
    <property type="protein sequence ID" value="ACV11523.1"/>
    <property type="molecule type" value="Genomic_DNA"/>
</dbReference>
<dbReference type="OrthoDB" id="96194at2157"/>
<organism evidence="4 5">
    <name type="scientific">Halorhabdus utahensis (strain DSM 12940 / JCM 11049 / AX-2)</name>
    <dbReference type="NCBI Taxonomy" id="519442"/>
    <lineage>
        <taxon>Archaea</taxon>
        <taxon>Methanobacteriati</taxon>
        <taxon>Methanobacteriota</taxon>
        <taxon>Stenosarchaea group</taxon>
        <taxon>Halobacteria</taxon>
        <taxon>Halobacteriales</taxon>
        <taxon>Haloarculaceae</taxon>
        <taxon>Halorhabdus</taxon>
    </lineage>
</organism>
<dbReference type="Gene3D" id="1.10.10.10">
    <property type="entry name" value="Winged helix-like DNA-binding domain superfamily/Winged helix DNA-binding domain"/>
    <property type="match status" value="1"/>
</dbReference>
<protein>
    <submittedName>
        <fullName evidence="4">Transcriptional regulator, TrmB</fullName>
    </submittedName>
</protein>
<dbReference type="RefSeq" id="WP_015789097.1">
    <property type="nucleotide sequence ID" value="NC_013158.1"/>
</dbReference>
<comment type="similarity">
    <text evidence="1">Belongs to the transcriptional regulator TrmB family.</text>
</comment>
<reference evidence="4 5" key="1">
    <citation type="journal article" date="2009" name="Stand. Genomic Sci.">
        <title>Complete genome sequence of Halorhabdus utahensis type strain (AX-2).</title>
        <authorList>
            <person name="Anderson I."/>
            <person name="Tindall B.J."/>
            <person name="Pomrenke H."/>
            <person name="Goker M."/>
            <person name="Lapidus A."/>
            <person name="Nolan M."/>
            <person name="Copeland A."/>
            <person name="Glavina Del Rio T."/>
            <person name="Chen F."/>
            <person name="Tice H."/>
            <person name="Cheng J.F."/>
            <person name="Lucas S."/>
            <person name="Chertkov O."/>
            <person name="Bruce D."/>
            <person name="Brettin T."/>
            <person name="Detter J.C."/>
            <person name="Han C."/>
            <person name="Goodwin L."/>
            <person name="Land M."/>
            <person name="Hauser L."/>
            <person name="Chang Y.J."/>
            <person name="Jeffries C.D."/>
            <person name="Pitluck S."/>
            <person name="Pati A."/>
            <person name="Mavromatis K."/>
            <person name="Ivanova N."/>
            <person name="Ovchinnikova G."/>
            <person name="Chen A."/>
            <person name="Palaniappan K."/>
            <person name="Chain P."/>
            <person name="Rohde M."/>
            <person name="Bristow J."/>
            <person name="Eisen J.A."/>
            <person name="Markowitz V."/>
            <person name="Hugenholtz P."/>
            <person name="Kyrpides N.C."/>
            <person name="Klenk H.P."/>
        </authorList>
    </citation>
    <scope>NUCLEOTIDE SEQUENCE [LARGE SCALE GENOMIC DNA]</scope>
    <source>
        <strain evidence="5">DSM 12940 / JCM 11049 / AX-2</strain>
    </source>
</reference>
<dbReference type="Pfam" id="PF11495">
    <property type="entry name" value="Regulator_TrmB"/>
    <property type="match status" value="1"/>
</dbReference>
<dbReference type="Proteomes" id="UP000002071">
    <property type="component" value="Chromosome"/>
</dbReference>
<name>C7NNC3_HALUD</name>
<dbReference type="SUPFAM" id="SSF159071">
    <property type="entry name" value="TrmB C-terminal domain-like"/>
    <property type="match status" value="1"/>
</dbReference>
<dbReference type="InterPro" id="IPR002831">
    <property type="entry name" value="Tscrpt_reg_TrmB_N"/>
</dbReference>
<evidence type="ECO:0000256" key="1">
    <source>
        <dbReference type="ARBA" id="ARBA00007287"/>
    </source>
</evidence>
<dbReference type="InterPro" id="IPR021586">
    <property type="entry name" value="Tscrpt_reg_TrmB_C"/>
</dbReference>
<evidence type="ECO:0000259" key="3">
    <source>
        <dbReference type="Pfam" id="PF11495"/>
    </source>
</evidence>
<accession>C7NNC3</accession>
<evidence type="ECO:0000259" key="2">
    <source>
        <dbReference type="Pfam" id="PF01978"/>
    </source>
</evidence>
<gene>
    <name evidence="4" type="ordered locus">Huta_1347</name>
</gene>
<dbReference type="PANTHER" id="PTHR34293">
    <property type="entry name" value="HTH-TYPE TRANSCRIPTIONAL REGULATOR TRMBL2"/>
    <property type="match status" value="1"/>
</dbReference>